<evidence type="ECO:0000256" key="2">
    <source>
        <dbReference type="ARBA" id="ARBA00004229"/>
    </source>
</evidence>
<organism evidence="10 11">
    <name type="scientific">Fistulifera solaris</name>
    <name type="common">Oleaginous diatom</name>
    <dbReference type="NCBI Taxonomy" id="1519565"/>
    <lineage>
        <taxon>Eukaryota</taxon>
        <taxon>Sar</taxon>
        <taxon>Stramenopiles</taxon>
        <taxon>Ochrophyta</taxon>
        <taxon>Bacillariophyta</taxon>
        <taxon>Bacillariophyceae</taxon>
        <taxon>Bacillariophycidae</taxon>
        <taxon>Naviculales</taxon>
        <taxon>Naviculaceae</taxon>
        <taxon>Fistulifera</taxon>
    </lineage>
</organism>
<feature type="binding site" evidence="9">
    <location>
        <position position="162"/>
    </location>
    <ligand>
        <name>chlorophyll a</name>
        <dbReference type="ChEBI" id="CHEBI:58416"/>
        <label>1</label>
    </ligand>
</feature>
<dbReference type="PANTHER" id="PTHR21649">
    <property type="entry name" value="CHLOROPHYLL A/B BINDING PROTEIN"/>
    <property type="match status" value="1"/>
</dbReference>
<dbReference type="OrthoDB" id="43396at2759"/>
<keyword evidence="7" id="KW-0437">Light-harvesting polypeptide</keyword>
<feature type="binding site" evidence="9">
    <location>
        <position position="63"/>
    </location>
    <ligand>
        <name>chlorophyll a</name>
        <dbReference type="ChEBI" id="CHEBI:58416"/>
        <label>1</label>
    </ligand>
</feature>
<dbReference type="GO" id="GO:0016168">
    <property type="term" value="F:chlorophyll binding"/>
    <property type="evidence" value="ECO:0007669"/>
    <property type="project" value="UniProtKB-KW"/>
</dbReference>
<evidence type="ECO:0008006" key="12">
    <source>
        <dbReference type="Google" id="ProtNLM"/>
    </source>
</evidence>
<keyword evidence="9" id="KW-0157">Chromophore</keyword>
<comment type="similarity">
    <text evidence="3">Belongs to the fucoxanthin chlorophyll protein family.</text>
</comment>
<evidence type="ECO:0000313" key="11">
    <source>
        <dbReference type="Proteomes" id="UP000198406"/>
    </source>
</evidence>
<evidence type="ECO:0000313" key="10">
    <source>
        <dbReference type="EMBL" id="GAX16167.1"/>
    </source>
</evidence>
<dbReference type="GO" id="GO:0016020">
    <property type="term" value="C:membrane"/>
    <property type="evidence" value="ECO:0007669"/>
    <property type="project" value="InterPro"/>
</dbReference>
<feature type="binding site" evidence="9">
    <location>
        <position position="167"/>
    </location>
    <ligand>
        <name>chlorophyll a</name>
        <dbReference type="ChEBI" id="CHEBI:58416"/>
        <label>1</label>
    </ligand>
</feature>
<feature type="binding site" description="axial binding residue" evidence="9">
    <location>
        <position position="68"/>
    </location>
    <ligand>
        <name>chlorophyll b</name>
        <dbReference type="ChEBI" id="CHEBI:61721"/>
        <label>1</label>
    </ligand>
    <ligandPart>
        <name>Mg</name>
        <dbReference type="ChEBI" id="CHEBI:25107"/>
    </ligandPart>
</feature>
<proteinExistence type="inferred from homology"/>
<keyword evidence="11" id="KW-1185">Reference proteome</keyword>
<dbReference type="GO" id="GO:0030076">
    <property type="term" value="C:light-harvesting complex"/>
    <property type="evidence" value="ECO:0007669"/>
    <property type="project" value="UniProtKB-KW"/>
</dbReference>
<feature type="binding site" description="axial binding residue" evidence="9">
    <location>
        <position position="126"/>
    </location>
    <ligand>
        <name>chlorophyll b</name>
        <dbReference type="ChEBI" id="CHEBI:61721"/>
        <label>1</label>
    </ligand>
    <ligandPart>
        <name>Mg</name>
        <dbReference type="ChEBI" id="CHEBI:25107"/>
    </ligandPart>
</feature>
<name>A0A1Z5JQ70_FISSO</name>
<evidence type="ECO:0000256" key="7">
    <source>
        <dbReference type="ARBA" id="ARBA00023243"/>
    </source>
</evidence>
<evidence type="ECO:0000256" key="9">
    <source>
        <dbReference type="PIRSR" id="PIRSR601344-1"/>
    </source>
</evidence>
<comment type="subunit">
    <text evidence="8">The LHC complex of chromophytic algae is composed of fucoxanthin, chlorophyll A and C bound non-covalently by fucoxanthin chlorophyll proteins (FCPs). The ratio of the pigments in LHC; fucoxanthin: chlorophyll C: chlorophyll A; (0.6-1): (0.1-0.3): (1).</text>
</comment>
<protein>
    <recommendedName>
        <fullName evidence="12">Light-harvesting complex I chlorophyll a/b binding protein 4</fullName>
    </recommendedName>
</protein>
<dbReference type="InParanoid" id="A0A1Z5JQ70"/>
<accession>A0A1Z5JQ70</accession>
<gene>
    <name evidence="10" type="ORF">FisN_3Hh352</name>
</gene>
<evidence type="ECO:0000256" key="8">
    <source>
        <dbReference type="ARBA" id="ARBA00044011"/>
    </source>
</evidence>
<dbReference type="Pfam" id="PF00504">
    <property type="entry name" value="Chloroa_b-bind"/>
    <property type="match status" value="1"/>
</dbReference>
<dbReference type="SUPFAM" id="SSF103511">
    <property type="entry name" value="Chlorophyll a-b binding protein"/>
    <property type="match status" value="1"/>
</dbReference>
<reference evidence="10 11" key="1">
    <citation type="journal article" date="2015" name="Plant Cell">
        <title>Oil accumulation by the oleaginous diatom Fistulifera solaris as revealed by the genome and transcriptome.</title>
        <authorList>
            <person name="Tanaka T."/>
            <person name="Maeda Y."/>
            <person name="Veluchamy A."/>
            <person name="Tanaka M."/>
            <person name="Abida H."/>
            <person name="Marechal E."/>
            <person name="Bowler C."/>
            <person name="Muto M."/>
            <person name="Sunaga Y."/>
            <person name="Tanaka M."/>
            <person name="Yoshino T."/>
            <person name="Taniguchi T."/>
            <person name="Fukuda Y."/>
            <person name="Nemoto M."/>
            <person name="Matsumoto M."/>
            <person name="Wong P.S."/>
            <person name="Aburatani S."/>
            <person name="Fujibuchi W."/>
        </authorList>
    </citation>
    <scope>NUCLEOTIDE SEQUENCE [LARGE SCALE GENOMIC DNA]</scope>
    <source>
        <strain evidence="10 11">JPCC DA0580</strain>
    </source>
</reference>
<keyword evidence="6" id="KW-0934">Plastid</keyword>
<feature type="binding site" evidence="9">
    <location>
        <position position="66"/>
    </location>
    <ligand>
        <name>chlorophyll a</name>
        <dbReference type="ChEBI" id="CHEBI:58416"/>
        <label>1</label>
    </ligand>
</feature>
<comment type="caution">
    <text evidence="10">The sequence shown here is derived from an EMBL/GenBank/DDBJ whole genome shotgun (WGS) entry which is preliminary data.</text>
</comment>
<dbReference type="AlphaFoldDB" id="A0A1Z5JQ70"/>
<dbReference type="Gene3D" id="1.10.3460.10">
    <property type="entry name" value="Chlorophyll a/b binding protein domain"/>
    <property type="match status" value="1"/>
</dbReference>
<evidence type="ECO:0000256" key="1">
    <source>
        <dbReference type="ARBA" id="ARBA00004022"/>
    </source>
</evidence>
<keyword evidence="9" id="KW-0148">Chlorophyll</keyword>
<dbReference type="EMBL" id="BDSP01000102">
    <property type="protein sequence ID" value="GAX16167.1"/>
    <property type="molecule type" value="Genomic_DNA"/>
</dbReference>
<sequence length="208" mass="23610">MIQCNFSVAHAFRPPSLSEELGCSPTLTILMQGIENYQKDKLVYFDPLGIASDTNFPRLREAELKHGRIAMLAMTERILLPFSPLAWNMDPTNNGRSLYYGDMLSRIRALSLSDFLKVVVTCGVLEIFIFTQKDPKDMPGDYGTGYFGRRDKGRNEWKLRIELENGRLAMLALLTQFVLEVATGGLTWDQQWGLFTDISEANLYVTDL</sequence>
<dbReference type="InterPro" id="IPR001344">
    <property type="entry name" value="Chloro_AB-bd_pln"/>
</dbReference>
<evidence type="ECO:0000256" key="6">
    <source>
        <dbReference type="ARBA" id="ARBA00022640"/>
    </source>
</evidence>
<dbReference type="GO" id="GO:0009507">
    <property type="term" value="C:chloroplast"/>
    <property type="evidence" value="ECO:0007669"/>
    <property type="project" value="UniProtKB-SubCell"/>
</dbReference>
<evidence type="ECO:0000256" key="3">
    <source>
        <dbReference type="ARBA" id="ARBA00005933"/>
    </source>
</evidence>
<evidence type="ECO:0000256" key="4">
    <source>
        <dbReference type="ARBA" id="ARBA00022528"/>
    </source>
</evidence>
<keyword evidence="5" id="KW-0602">Photosynthesis</keyword>
<feature type="binding site" evidence="9">
    <location>
        <position position="165"/>
    </location>
    <ligand>
        <name>chlorophyll a</name>
        <dbReference type="ChEBI" id="CHEBI:58416"/>
        <label>1</label>
    </ligand>
</feature>
<dbReference type="Proteomes" id="UP000198406">
    <property type="component" value="Unassembled WGS sequence"/>
</dbReference>
<dbReference type="InterPro" id="IPR022796">
    <property type="entry name" value="Chloroa_b-bind"/>
</dbReference>
<dbReference type="GO" id="GO:0009765">
    <property type="term" value="P:photosynthesis, light harvesting"/>
    <property type="evidence" value="ECO:0007669"/>
    <property type="project" value="InterPro"/>
</dbReference>
<comment type="subcellular location">
    <subcellularLocation>
        <location evidence="2">Plastid</location>
        <location evidence="2">Chloroplast</location>
    </subcellularLocation>
</comment>
<comment type="function">
    <text evidence="1">The light-harvesting complex (LHC) functions as a light receptor, it captures and delivers excitation energy to photosystems with which it is closely associated. Energy is transferred from the carotenoid and chlorophyll C (or B) to chlorophyll A and the photosynthetic reaction centers where it is used to synthesize ATP and reducing power.</text>
</comment>
<feature type="binding site" description="axial binding residue" evidence="9">
    <location>
        <position position="111"/>
    </location>
    <ligand>
        <name>chlorophyll b</name>
        <dbReference type="ChEBI" id="CHEBI:61721"/>
        <label>1</label>
    </ligand>
    <ligandPart>
        <name>Mg</name>
        <dbReference type="ChEBI" id="CHEBI:25107"/>
    </ligandPart>
</feature>
<evidence type="ECO:0000256" key="5">
    <source>
        <dbReference type="ARBA" id="ARBA00022531"/>
    </source>
</evidence>
<keyword evidence="4" id="KW-0150">Chloroplast</keyword>